<dbReference type="OrthoDB" id="8153637at2"/>
<dbReference type="GO" id="GO:0008757">
    <property type="term" value="F:S-adenosylmethionine-dependent methyltransferase activity"/>
    <property type="evidence" value="ECO:0007669"/>
    <property type="project" value="InterPro"/>
</dbReference>
<feature type="domain" description="Methyltransferase type 11" evidence="1">
    <location>
        <begin position="44"/>
        <end position="140"/>
    </location>
</feature>
<evidence type="ECO:0000313" key="2">
    <source>
        <dbReference type="EMBL" id="SOB94672.1"/>
    </source>
</evidence>
<dbReference type="GO" id="GO:0032259">
    <property type="term" value="P:methylation"/>
    <property type="evidence" value="ECO:0007669"/>
    <property type="project" value="UniProtKB-KW"/>
</dbReference>
<sequence>MQEDAIARSYRRWAPIYDRTFGKITHAGRHRAAHEVNTTGGKVLEVGVGTGLALALYQPHVEVTGIDLSPEMLAQAKARAAREGLENVQGLHIMDARRLAFADASFDHVVALHIMSVVPEPERVMAEMARVCRPGGTVLITNHFAQQTGLWGYAAKAAAPLADALGWHSDFERDQVMAEPRLELIEEHRLPPLGLMTYLRFRRR</sequence>
<dbReference type="AlphaFoldDB" id="A0A285RQL1"/>
<dbReference type="RefSeq" id="WP_097068560.1">
    <property type="nucleotide sequence ID" value="NZ_OBMT01000001.1"/>
</dbReference>
<dbReference type="InterPro" id="IPR050508">
    <property type="entry name" value="Methyltransf_Superfamily"/>
</dbReference>
<dbReference type="InterPro" id="IPR013216">
    <property type="entry name" value="Methyltransf_11"/>
</dbReference>
<name>A0A285RQL1_9RHOB</name>
<organism evidence="2 3">
    <name type="scientific">Rhodobacter maris</name>
    <dbReference type="NCBI Taxonomy" id="446682"/>
    <lineage>
        <taxon>Bacteria</taxon>
        <taxon>Pseudomonadati</taxon>
        <taxon>Pseudomonadota</taxon>
        <taxon>Alphaproteobacteria</taxon>
        <taxon>Rhodobacterales</taxon>
        <taxon>Rhodobacter group</taxon>
        <taxon>Rhodobacter</taxon>
    </lineage>
</organism>
<evidence type="ECO:0000313" key="3">
    <source>
        <dbReference type="Proteomes" id="UP000219111"/>
    </source>
</evidence>
<dbReference type="Pfam" id="PF08241">
    <property type="entry name" value="Methyltransf_11"/>
    <property type="match status" value="1"/>
</dbReference>
<dbReference type="EMBL" id="OBMT01000001">
    <property type="protein sequence ID" value="SOB94672.1"/>
    <property type="molecule type" value="Genomic_DNA"/>
</dbReference>
<dbReference type="CDD" id="cd02440">
    <property type="entry name" value="AdoMet_MTases"/>
    <property type="match status" value="1"/>
</dbReference>
<dbReference type="Gene3D" id="3.40.50.150">
    <property type="entry name" value="Vaccinia Virus protein VP39"/>
    <property type="match status" value="1"/>
</dbReference>
<proteinExistence type="predicted"/>
<reference evidence="3" key="1">
    <citation type="submission" date="2017-08" db="EMBL/GenBank/DDBJ databases">
        <authorList>
            <person name="Varghese N."/>
            <person name="Submissions S."/>
        </authorList>
    </citation>
    <scope>NUCLEOTIDE SEQUENCE [LARGE SCALE GENOMIC DNA]</scope>
    <source>
        <strain evidence="3">JA276</strain>
    </source>
</reference>
<dbReference type="SUPFAM" id="SSF53335">
    <property type="entry name" value="S-adenosyl-L-methionine-dependent methyltransferases"/>
    <property type="match status" value="1"/>
</dbReference>
<dbReference type="InterPro" id="IPR029063">
    <property type="entry name" value="SAM-dependent_MTases_sf"/>
</dbReference>
<keyword evidence="2" id="KW-0489">Methyltransferase</keyword>
<keyword evidence="2" id="KW-0808">Transferase</keyword>
<dbReference type="PANTHER" id="PTHR42912">
    <property type="entry name" value="METHYLTRANSFERASE"/>
    <property type="match status" value="1"/>
</dbReference>
<accession>A0A285RQL1</accession>
<evidence type="ECO:0000259" key="1">
    <source>
        <dbReference type="Pfam" id="PF08241"/>
    </source>
</evidence>
<keyword evidence="3" id="KW-1185">Reference proteome</keyword>
<protein>
    <submittedName>
        <fullName evidence="2">Phosphatidylethanolamine N-methyltransferase /phosphatidyl-N-methylethanolamine N-methyltransferase</fullName>
    </submittedName>
</protein>
<gene>
    <name evidence="2" type="ORF">SAMN05877831_101570</name>
</gene>
<dbReference type="Proteomes" id="UP000219111">
    <property type="component" value="Unassembled WGS sequence"/>
</dbReference>